<dbReference type="InterPro" id="IPR013187">
    <property type="entry name" value="F-box-assoc_dom_typ3"/>
</dbReference>
<reference evidence="2 3" key="1">
    <citation type="journal article" date="2021" name="bioRxiv">
        <title>Chromosome-scale and haplotype-resolved genome assembly of a tetraploid potato cultivar.</title>
        <authorList>
            <person name="Sun H."/>
            <person name="Jiao W.-B."/>
            <person name="Krause K."/>
            <person name="Campoy J.A."/>
            <person name="Goel M."/>
            <person name="Folz-Donahue K."/>
            <person name="Kukat C."/>
            <person name="Huettel B."/>
            <person name="Schneeberger K."/>
        </authorList>
    </citation>
    <scope>NUCLEOTIDE SEQUENCE [LARGE SCALE GENOMIC DNA]</scope>
    <source>
        <strain evidence="2">SolTubOtavaFocal</strain>
        <tissue evidence="2">Leaves</tissue>
    </source>
</reference>
<evidence type="ECO:0000313" key="2">
    <source>
        <dbReference type="EMBL" id="KAH0759249.1"/>
    </source>
</evidence>
<dbReference type="InterPro" id="IPR001810">
    <property type="entry name" value="F-box_dom"/>
</dbReference>
<name>A0ABQ7V6W8_SOLTU</name>
<dbReference type="PANTHER" id="PTHR31111">
    <property type="entry name" value="BNAA05G37150D PROTEIN-RELATED"/>
    <property type="match status" value="1"/>
</dbReference>
<sequence>METHYQHLSHDIVSEILTYLPAKSFMRFKCISKAWNTTMQDPNIIRLHYARSQVCPSASRLLFQLNTRPKRHWGRGHESIDLWLQLDYFFYDEDMAICSNHCNGFVCLYSYKDSQFYLFNVTTREIKVFPTYVNEEIRITPNFNCPFDKLVLGFDQVTENFKLLLLFTRDYTFEAKILTLGVTNSTWRKIDLFKYRSISCDDFGDECIYLNGVVYLGWPAHYMVYFNFADEEFGYVLPPPQTYFSHLSIMDTAIWGKLAIYCIKKNSDRQYFGYVDIKKEVYITLEKVYISRENLPVHIDVIAALLGTEKMYDKTKKAYVFATTSVVGAPASMPANCIRFTEHSNITKRPYANIAFVSRFVENITPLKYLLV</sequence>
<dbReference type="InterPro" id="IPR017451">
    <property type="entry name" value="F-box-assoc_interact_dom"/>
</dbReference>
<dbReference type="Gene3D" id="1.20.1280.50">
    <property type="match status" value="1"/>
</dbReference>
<gene>
    <name evidence="2" type="ORF">KY290_022742</name>
</gene>
<comment type="caution">
    <text evidence="2">The sequence shown here is derived from an EMBL/GenBank/DDBJ whole genome shotgun (WGS) entry which is preliminary data.</text>
</comment>
<dbReference type="SUPFAM" id="SSF81383">
    <property type="entry name" value="F-box domain"/>
    <property type="match status" value="1"/>
</dbReference>
<accession>A0ABQ7V6W8</accession>
<dbReference type="Pfam" id="PF08268">
    <property type="entry name" value="FBA_3"/>
    <property type="match status" value="1"/>
</dbReference>
<dbReference type="SMART" id="SM00256">
    <property type="entry name" value="FBOX"/>
    <property type="match status" value="1"/>
</dbReference>
<organism evidence="2 3">
    <name type="scientific">Solanum tuberosum</name>
    <name type="common">Potato</name>
    <dbReference type="NCBI Taxonomy" id="4113"/>
    <lineage>
        <taxon>Eukaryota</taxon>
        <taxon>Viridiplantae</taxon>
        <taxon>Streptophyta</taxon>
        <taxon>Embryophyta</taxon>
        <taxon>Tracheophyta</taxon>
        <taxon>Spermatophyta</taxon>
        <taxon>Magnoliopsida</taxon>
        <taxon>eudicotyledons</taxon>
        <taxon>Gunneridae</taxon>
        <taxon>Pentapetalae</taxon>
        <taxon>asterids</taxon>
        <taxon>lamiids</taxon>
        <taxon>Solanales</taxon>
        <taxon>Solanaceae</taxon>
        <taxon>Solanoideae</taxon>
        <taxon>Solaneae</taxon>
        <taxon>Solanum</taxon>
    </lineage>
</organism>
<dbReference type="PANTHER" id="PTHR31111:SF24">
    <property type="entry name" value="F-BOX PROTEIN"/>
    <property type="match status" value="1"/>
</dbReference>
<dbReference type="Proteomes" id="UP000826656">
    <property type="component" value="Unassembled WGS sequence"/>
</dbReference>
<dbReference type="InterPro" id="IPR036047">
    <property type="entry name" value="F-box-like_dom_sf"/>
</dbReference>
<evidence type="ECO:0000313" key="3">
    <source>
        <dbReference type="Proteomes" id="UP000826656"/>
    </source>
</evidence>
<proteinExistence type="predicted"/>
<feature type="domain" description="F-box" evidence="1">
    <location>
        <begin position="8"/>
        <end position="48"/>
    </location>
</feature>
<evidence type="ECO:0000259" key="1">
    <source>
        <dbReference type="SMART" id="SM00256"/>
    </source>
</evidence>
<protein>
    <recommendedName>
        <fullName evidence="1">F-box domain-containing protein</fullName>
    </recommendedName>
</protein>
<keyword evidence="3" id="KW-1185">Reference proteome</keyword>
<dbReference type="EMBL" id="JAIVGD010000015">
    <property type="protein sequence ID" value="KAH0759249.1"/>
    <property type="molecule type" value="Genomic_DNA"/>
</dbReference>
<dbReference type="Pfam" id="PF00646">
    <property type="entry name" value="F-box"/>
    <property type="match status" value="1"/>
</dbReference>
<dbReference type="NCBIfam" id="TIGR01640">
    <property type="entry name" value="F_box_assoc_1"/>
    <property type="match status" value="1"/>
</dbReference>